<dbReference type="AlphaFoldDB" id="A0AAN8FXT8"/>
<dbReference type="GO" id="GO:0090071">
    <property type="term" value="P:negative regulation of ribosome biogenesis"/>
    <property type="evidence" value="ECO:0007669"/>
    <property type="project" value="TreeGrafter"/>
</dbReference>
<dbReference type="InterPro" id="IPR004394">
    <property type="entry name" value="Iojap/RsfS/C7orf30"/>
</dbReference>
<keyword evidence="3" id="KW-0496">Mitochondrion</keyword>
<dbReference type="EMBL" id="JAZGQO010000021">
    <property type="protein sequence ID" value="KAK6166347.1"/>
    <property type="molecule type" value="Genomic_DNA"/>
</dbReference>
<dbReference type="GO" id="GO:0043023">
    <property type="term" value="F:ribosomal large subunit binding"/>
    <property type="evidence" value="ECO:0007669"/>
    <property type="project" value="TreeGrafter"/>
</dbReference>
<keyword evidence="7" id="KW-1185">Reference proteome</keyword>
<protein>
    <recommendedName>
        <fullName evidence="5">Mitochondrial assembly of ribosomal large subunit protein 1</fullName>
    </recommendedName>
</protein>
<dbReference type="PANTHER" id="PTHR21043">
    <property type="entry name" value="IOJAP SUPERFAMILY ORTHOLOG"/>
    <property type="match status" value="1"/>
</dbReference>
<evidence type="ECO:0000256" key="4">
    <source>
        <dbReference type="ARBA" id="ARBA00053669"/>
    </source>
</evidence>
<comment type="function">
    <text evidence="4">Required for normal mitochondrial ribosome function and mitochondrial translation. May play a role in ribosome biogenesis by preventing premature association of the 28S and 39S ribosomal subunits. Interacts with mitochondrial ribosomal protein uL14m (MRPL14), probably blocking formation of intersubunit bridge B8, preventing association of the 28S and 39S ribosomal subunits. Addition to isolated mitochondrial ribosomal subunits partially inhibits translation, probably by interfering with the association of the 28S and 39S ribosomal subunits and the formation of functional ribosomes. May also participate in the assembly and/or regulation of the stability of the large subunit of the mitochondrial ribosome. May function as a ribosomal silencing factor.</text>
</comment>
<dbReference type="HAMAP" id="MF_01477">
    <property type="entry name" value="Iojap_RsfS"/>
    <property type="match status" value="1"/>
</dbReference>
<evidence type="ECO:0000256" key="3">
    <source>
        <dbReference type="ARBA" id="ARBA00023128"/>
    </source>
</evidence>
<proteinExistence type="inferred from homology"/>
<dbReference type="Proteomes" id="UP001347796">
    <property type="component" value="Unassembled WGS sequence"/>
</dbReference>
<sequence>MNKVFTTTLQCGKNKLRQCLCGRLTNICDNKIVSLGRKSVMTWNLSNQSNDIKTHQHRHILRNNQGLYQTHKSYSKQESRRDNIVEDRLNDDKRSSITGTAKDEIAAEEFKVEASEIKTEEIEDVEDFTDTEDTEQIERILPISLNRGKEGVFDLDDFVTLLKESNVKDLCVLKIPENIQFINYMVIVSAASYRHMLAISNNINYVYKKRKNRKDKFLNIEGINTRNWFAIDMGNILLHIFMPETREVYDLETLWTVGTQFDSKVETQNEMDLIMSRLGLDMSLYSPDGTNSEMGLDNRPE</sequence>
<reference evidence="6 7" key="1">
    <citation type="submission" date="2024-01" db="EMBL/GenBank/DDBJ databases">
        <title>The genome of the rayed Mediterranean limpet Patella caerulea (Linnaeus, 1758).</title>
        <authorList>
            <person name="Anh-Thu Weber A."/>
            <person name="Halstead-Nussloch G."/>
        </authorList>
    </citation>
    <scope>NUCLEOTIDE SEQUENCE [LARGE SCALE GENOMIC DNA]</scope>
    <source>
        <strain evidence="6">AATW-2023a</strain>
        <tissue evidence="6">Whole specimen</tissue>
    </source>
</reference>
<evidence type="ECO:0000256" key="1">
    <source>
        <dbReference type="ARBA" id="ARBA00004173"/>
    </source>
</evidence>
<comment type="subcellular location">
    <subcellularLocation>
        <location evidence="1">Mitochondrion</location>
    </subcellularLocation>
</comment>
<dbReference type="InterPro" id="IPR043519">
    <property type="entry name" value="NT_sf"/>
</dbReference>
<evidence type="ECO:0000256" key="5">
    <source>
        <dbReference type="ARBA" id="ARBA00073331"/>
    </source>
</evidence>
<dbReference type="GO" id="GO:0017148">
    <property type="term" value="P:negative regulation of translation"/>
    <property type="evidence" value="ECO:0007669"/>
    <property type="project" value="TreeGrafter"/>
</dbReference>
<dbReference type="Pfam" id="PF02410">
    <property type="entry name" value="RsfS"/>
    <property type="match status" value="1"/>
</dbReference>
<dbReference type="Gene3D" id="3.30.460.10">
    <property type="entry name" value="Beta Polymerase, domain 2"/>
    <property type="match status" value="1"/>
</dbReference>
<comment type="caution">
    <text evidence="6">The sequence shown here is derived from an EMBL/GenBank/DDBJ whole genome shotgun (WGS) entry which is preliminary data.</text>
</comment>
<dbReference type="NCBIfam" id="TIGR00090">
    <property type="entry name" value="rsfS_iojap_ybeB"/>
    <property type="match status" value="1"/>
</dbReference>
<evidence type="ECO:0000313" key="7">
    <source>
        <dbReference type="Proteomes" id="UP001347796"/>
    </source>
</evidence>
<evidence type="ECO:0000313" key="6">
    <source>
        <dbReference type="EMBL" id="KAK6166347.1"/>
    </source>
</evidence>
<dbReference type="SUPFAM" id="SSF81301">
    <property type="entry name" value="Nucleotidyltransferase"/>
    <property type="match status" value="1"/>
</dbReference>
<dbReference type="PANTHER" id="PTHR21043:SF0">
    <property type="entry name" value="MITOCHONDRIAL ASSEMBLY OF RIBOSOMAL LARGE SUBUNIT PROTEIN 1"/>
    <property type="match status" value="1"/>
</dbReference>
<name>A0AAN8FXT8_PATCE</name>
<organism evidence="6 7">
    <name type="scientific">Patella caerulea</name>
    <name type="common">Rayed Mediterranean limpet</name>
    <dbReference type="NCBI Taxonomy" id="87958"/>
    <lineage>
        <taxon>Eukaryota</taxon>
        <taxon>Metazoa</taxon>
        <taxon>Spiralia</taxon>
        <taxon>Lophotrochozoa</taxon>
        <taxon>Mollusca</taxon>
        <taxon>Gastropoda</taxon>
        <taxon>Patellogastropoda</taxon>
        <taxon>Patelloidea</taxon>
        <taxon>Patellidae</taxon>
        <taxon>Patella</taxon>
    </lineage>
</organism>
<comment type="similarity">
    <text evidence="2">Belongs to the Iojap/RsfS family.</text>
</comment>
<accession>A0AAN8FXT8</accession>
<gene>
    <name evidence="6" type="ORF">SNE40_023066</name>
</gene>
<dbReference type="GO" id="GO:0005739">
    <property type="term" value="C:mitochondrion"/>
    <property type="evidence" value="ECO:0007669"/>
    <property type="project" value="UniProtKB-SubCell"/>
</dbReference>
<dbReference type="FunFam" id="3.30.460.10:FF:000018">
    <property type="entry name" value="Mitochondrial assembly of ribosomal large subunit 1"/>
    <property type="match status" value="1"/>
</dbReference>
<evidence type="ECO:0000256" key="2">
    <source>
        <dbReference type="ARBA" id="ARBA00010574"/>
    </source>
</evidence>